<feature type="signal peptide" evidence="2">
    <location>
        <begin position="1"/>
        <end position="22"/>
    </location>
</feature>
<name>A0A8J3N2A9_9CHLR</name>
<evidence type="ECO:0000256" key="2">
    <source>
        <dbReference type="SAM" id="SignalP"/>
    </source>
</evidence>
<feature type="compositionally biased region" description="Polar residues" evidence="1">
    <location>
        <begin position="79"/>
        <end position="93"/>
    </location>
</feature>
<gene>
    <name evidence="3" type="ORF">KSF_053350</name>
</gene>
<protein>
    <recommendedName>
        <fullName evidence="5">Lipoprotein</fullName>
    </recommendedName>
</protein>
<comment type="caution">
    <text evidence="3">The sequence shown here is derived from an EMBL/GenBank/DDBJ whole genome shotgun (WGS) entry which is preliminary data.</text>
</comment>
<accession>A0A8J3N2A9</accession>
<feature type="compositionally biased region" description="Low complexity" evidence="1">
    <location>
        <begin position="65"/>
        <end position="78"/>
    </location>
</feature>
<feature type="chain" id="PRO_5035237666" description="Lipoprotein" evidence="2">
    <location>
        <begin position="23"/>
        <end position="251"/>
    </location>
</feature>
<organism evidence="3 4">
    <name type="scientific">Reticulibacter mediterranei</name>
    <dbReference type="NCBI Taxonomy" id="2778369"/>
    <lineage>
        <taxon>Bacteria</taxon>
        <taxon>Bacillati</taxon>
        <taxon>Chloroflexota</taxon>
        <taxon>Ktedonobacteria</taxon>
        <taxon>Ktedonobacterales</taxon>
        <taxon>Reticulibacteraceae</taxon>
        <taxon>Reticulibacter</taxon>
    </lineage>
</organism>
<feature type="region of interest" description="Disordered" evidence="1">
    <location>
        <begin position="43"/>
        <end position="93"/>
    </location>
</feature>
<sequence length="251" mass="26013">MYVLSIGLLVTLFAACSDPAGSSGATPTPTSANTTPTLTTAATATQPATTNQPATPTPVAGTGKAPTTVAKATSATTANQPAAPTSVTGTATDLQPFTGVDFTMLYPAKWQKTHKSGSPVAANQPPSQTYRFVAADNVTGFLVKRHSGEQAVGGSVNELLGGEFRCDTGDKSVPSSAETADGVSWSQVDLICLVASNNYEVRELVRSDSQYGQTVIMYGAYQKVGNGAVVPDFAHTKATYFDPMLASFKFK</sequence>
<keyword evidence="4" id="KW-1185">Reference proteome</keyword>
<evidence type="ECO:0000313" key="3">
    <source>
        <dbReference type="EMBL" id="GHO95287.1"/>
    </source>
</evidence>
<reference evidence="3" key="1">
    <citation type="submission" date="2020-10" db="EMBL/GenBank/DDBJ databases">
        <title>Taxonomic study of unclassified bacteria belonging to the class Ktedonobacteria.</title>
        <authorList>
            <person name="Yabe S."/>
            <person name="Wang C.M."/>
            <person name="Zheng Y."/>
            <person name="Sakai Y."/>
            <person name="Cavaletti L."/>
            <person name="Monciardini P."/>
            <person name="Donadio S."/>
        </authorList>
    </citation>
    <scope>NUCLEOTIDE SEQUENCE</scope>
    <source>
        <strain evidence="3">ID150040</strain>
    </source>
</reference>
<evidence type="ECO:0000256" key="1">
    <source>
        <dbReference type="SAM" id="MobiDB-lite"/>
    </source>
</evidence>
<keyword evidence="2" id="KW-0732">Signal</keyword>
<dbReference type="EMBL" id="BNJK01000001">
    <property type="protein sequence ID" value="GHO95287.1"/>
    <property type="molecule type" value="Genomic_DNA"/>
</dbReference>
<feature type="compositionally biased region" description="Low complexity" evidence="1">
    <location>
        <begin position="43"/>
        <end position="58"/>
    </location>
</feature>
<dbReference type="Proteomes" id="UP000597444">
    <property type="component" value="Unassembled WGS sequence"/>
</dbReference>
<dbReference type="AlphaFoldDB" id="A0A8J3N2A9"/>
<evidence type="ECO:0000313" key="4">
    <source>
        <dbReference type="Proteomes" id="UP000597444"/>
    </source>
</evidence>
<proteinExistence type="predicted"/>
<evidence type="ECO:0008006" key="5">
    <source>
        <dbReference type="Google" id="ProtNLM"/>
    </source>
</evidence>